<accession>M7THQ5</accession>
<dbReference type="KEGG" id="ela:UCREL1_6764"/>
<keyword evidence="2" id="KW-1185">Reference proteome</keyword>
<dbReference type="HOGENOM" id="CLU_1796470_0_0_1"/>
<proteinExistence type="predicted"/>
<reference evidence="2" key="1">
    <citation type="journal article" date="2013" name="Genome Announc.">
        <title>Draft genome sequence of the grapevine dieback fungus Eutypa lata UCR-EL1.</title>
        <authorList>
            <person name="Blanco-Ulate B."/>
            <person name="Rolshausen P.E."/>
            <person name="Cantu D."/>
        </authorList>
    </citation>
    <scope>NUCLEOTIDE SEQUENCE [LARGE SCALE GENOMIC DNA]</scope>
    <source>
        <strain evidence="2">UCR-EL1</strain>
    </source>
</reference>
<name>M7THQ5_EUTLA</name>
<dbReference type="OrthoDB" id="37659at2759"/>
<dbReference type="Proteomes" id="UP000012174">
    <property type="component" value="Unassembled WGS sequence"/>
</dbReference>
<dbReference type="EMBL" id="KB706688">
    <property type="protein sequence ID" value="EMR66250.1"/>
    <property type="molecule type" value="Genomic_DNA"/>
</dbReference>
<sequence>MTLKLVSLVRSLRNNVVLDGITINAVAPAGTHTPLVAGQLDSLVATGLPIASPAEPPTLALVYSATAVQDRHDEAYGKEKKADLYKKEGWNEHIIYVLADKFTELSSRRPICARTGLEDEMTNGSRCNRRRQICAKESIHRGYR</sequence>
<dbReference type="AlphaFoldDB" id="M7THQ5"/>
<gene>
    <name evidence="1" type="ORF">UCREL1_6764</name>
</gene>
<evidence type="ECO:0000313" key="1">
    <source>
        <dbReference type="EMBL" id="EMR66250.1"/>
    </source>
</evidence>
<protein>
    <submittedName>
        <fullName evidence="1">Putative short chain dehydrogenase reductase family protein</fullName>
    </submittedName>
</protein>
<organism evidence="1 2">
    <name type="scientific">Eutypa lata (strain UCR-EL1)</name>
    <name type="common">Grapevine dieback disease fungus</name>
    <name type="synonym">Eutypa armeniacae</name>
    <dbReference type="NCBI Taxonomy" id="1287681"/>
    <lineage>
        <taxon>Eukaryota</taxon>
        <taxon>Fungi</taxon>
        <taxon>Dikarya</taxon>
        <taxon>Ascomycota</taxon>
        <taxon>Pezizomycotina</taxon>
        <taxon>Sordariomycetes</taxon>
        <taxon>Xylariomycetidae</taxon>
        <taxon>Xylariales</taxon>
        <taxon>Diatrypaceae</taxon>
        <taxon>Eutypa</taxon>
    </lineage>
</organism>
<evidence type="ECO:0000313" key="2">
    <source>
        <dbReference type="Proteomes" id="UP000012174"/>
    </source>
</evidence>